<evidence type="ECO:0000256" key="3">
    <source>
        <dbReference type="ARBA" id="ARBA00022801"/>
    </source>
</evidence>
<dbReference type="Proteomes" id="UP000824123">
    <property type="component" value="Unassembled WGS sequence"/>
</dbReference>
<gene>
    <name evidence="6" type="ORF">IAC59_10300</name>
</gene>
<keyword evidence="2 6" id="KW-0645">Protease</keyword>
<dbReference type="GO" id="GO:0006508">
    <property type="term" value="P:proteolysis"/>
    <property type="evidence" value="ECO:0007669"/>
    <property type="project" value="UniProtKB-KW"/>
</dbReference>
<reference evidence="6" key="2">
    <citation type="journal article" date="2021" name="PeerJ">
        <title>Extensive microbial diversity within the chicken gut microbiome revealed by metagenomics and culture.</title>
        <authorList>
            <person name="Gilroy R."/>
            <person name="Ravi A."/>
            <person name="Getino M."/>
            <person name="Pursley I."/>
            <person name="Horton D.L."/>
            <person name="Alikhan N.F."/>
            <person name="Baker D."/>
            <person name="Gharbi K."/>
            <person name="Hall N."/>
            <person name="Watson M."/>
            <person name="Adriaenssens E.M."/>
            <person name="Foster-Nyarko E."/>
            <person name="Jarju S."/>
            <person name="Secka A."/>
            <person name="Antonio M."/>
            <person name="Oren A."/>
            <person name="Chaudhuri R.R."/>
            <person name="La Ragione R."/>
            <person name="Hildebrand F."/>
            <person name="Pallen M.J."/>
        </authorList>
    </citation>
    <scope>NUCLEOTIDE SEQUENCE</scope>
    <source>
        <strain evidence="6">ChiSxjej2B14-8506</strain>
    </source>
</reference>
<accession>A0A9D1LT64</accession>
<dbReference type="GO" id="GO:0008233">
    <property type="term" value="F:peptidase activity"/>
    <property type="evidence" value="ECO:0007669"/>
    <property type="project" value="UniProtKB-KW"/>
</dbReference>
<feature type="region of interest" description="Disordered" evidence="4">
    <location>
        <begin position="1"/>
        <end position="36"/>
    </location>
</feature>
<evidence type="ECO:0000256" key="1">
    <source>
        <dbReference type="ARBA" id="ARBA00022612"/>
    </source>
</evidence>
<dbReference type="EMBL" id="DVNK01000062">
    <property type="protein sequence ID" value="HIU47628.1"/>
    <property type="molecule type" value="Genomic_DNA"/>
</dbReference>
<evidence type="ECO:0000256" key="4">
    <source>
        <dbReference type="SAM" id="MobiDB-lite"/>
    </source>
</evidence>
<protein>
    <submittedName>
        <fullName evidence="6">HK97 family phage prohead protease</fullName>
    </submittedName>
</protein>
<reference evidence="6" key="1">
    <citation type="submission" date="2020-10" db="EMBL/GenBank/DDBJ databases">
        <authorList>
            <person name="Gilroy R."/>
        </authorList>
    </citation>
    <scope>NUCLEOTIDE SEQUENCE</scope>
    <source>
        <strain evidence="6">ChiSxjej2B14-8506</strain>
    </source>
</reference>
<feature type="domain" description="Prohead serine protease" evidence="5">
    <location>
        <begin position="117"/>
        <end position="211"/>
    </location>
</feature>
<evidence type="ECO:0000259" key="5">
    <source>
        <dbReference type="Pfam" id="PF04586"/>
    </source>
</evidence>
<feature type="region of interest" description="Disordered" evidence="4">
    <location>
        <begin position="219"/>
        <end position="245"/>
    </location>
</feature>
<dbReference type="Pfam" id="PF25209">
    <property type="entry name" value="Phage_capsid_4"/>
    <property type="match status" value="1"/>
</dbReference>
<evidence type="ECO:0000313" key="6">
    <source>
        <dbReference type="EMBL" id="HIU47628.1"/>
    </source>
</evidence>
<feature type="compositionally biased region" description="Basic and acidic residues" evidence="4">
    <location>
        <begin position="229"/>
        <end position="240"/>
    </location>
</feature>
<dbReference type="AlphaFoldDB" id="A0A9D1LT64"/>
<dbReference type="InterPro" id="IPR054613">
    <property type="entry name" value="Peptidase_S78_dom"/>
</dbReference>
<comment type="caution">
    <text evidence="6">The sequence shown here is derived from an EMBL/GenBank/DDBJ whole genome shotgun (WGS) entry which is preliminary data.</text>
</comment>
<name>A0A9D1LT64_9FIRM</name>
<organism evidence="6 7">
    <name type="scientific">Candidatus Fimadaptatus faecigallinarum</name>
    <dbReference type="NCBI Taxonomy" id="2840814"/>
    <lineage>
        <taxon>Bacteria</taxon>
        <taxon>Bacillati</taxon>
        <taxon>Bacillota</taxon>
        <taxon>Clostridia</taxon>
        <taxon>Eubacteriales</taxon>
        <taxon>Candidatus Fimadaptatus</taxon>
    </lineage>
</organism>
<sequence>MNDVNMDRRRGVRDPTRAGQSMEGTAQTRPAADMQSEVQTRYVAGIRRLEPGTPTAGGARELDGVQVESSAAAERFELSFSSETPYRRYDWWRGEEYDEILDHADGAVDLTRLRELGVVLYNHMRDEVIGRVLDVSISDGRGRATIAFDKDSESQRIADKVRAGTLRGVSVAYSVDRTERVCADGEVTQLYVRHWTPMEISIVSIPADTTVGVGRSMEGYGAGNGPDAGGDKMPYRRNEDTGTYGQEAAQVESGARATGDAAGSVDAGAHSAPASGMTFGRMDNMAHAAPASGNGGATVGGNGGLSAGTPTASAGNTVPVQPNATQGRTVDDILRAERRRVSDITALCGEFGVDAARYIDDGSTLDQVRAAVLEQLRTRRPLFTAQVTRDESDKFRAAASDALLLRAGMRVDKPAEGARELRGLSLRDMLLEAVERDGGEAARDARGMRLRGASDLFDQLISSRAYFSPTAAFPSILDQTIDKAYTQGYQLAPTTFEIWTQRGTLTDFKRTQAQWRRGDAGELLLVPEGGELKHDVPTDERQGGRELHTYGRQFTMTREAFINDDIGFLTSLPARYALSTKLTLNRQVYQVLAGNPALEDGHALFGSEHGNLATAGALNLANLVAAMEAMTTQRNARGQVIQVRPQYLIVPTGMGAYARMLLGSPTIKTTALSSSATEMQAANPVYEALQVVEDPELLAQLGAGGKYAWFLAANTATVDTIQVDYLNGVDTPTIRRMETPGQLGFVWDIYMDWGISVLDWRGLYKNPGAQPAAL</sequence>
<dbReference type="Pfam" id="PF04586">
    <property type="entry name" value="Peptidase_S78"/>
    <property type="match status" value="1"/>
</dbReference>
<feature type="compositionally biased region" description="Polar residues" evidence="4">
    <location>
        <begin position="18"/>
        <end position="28"/>
    </location>
</feature>
<keyword evidence="3" id="KW-0378">Hydrolase</keyword>
<proteinExistence type="predicted"/>
<evidence type="ECO:0000313" key="7">
    <source>
        <dbReference type="Proteomes" id="UP000824123"/>
    </source>
</evidence>
<feature type="region of interest" description="Disordered" evidence="4">
    <location>
        <begin position="250"/>
        <end position="269"/>
    </location>
</feature>
<evidence type="ECO:0000256" key="2">
    <source>
        <dbReference type="ARBA" id="ARBA00022670"/>
    </source>
</evidence>
<keyword evidence="1" id="KW-1188">Viral release from host cell</keyword>
<feature type="compositionally biased region" description="Basic and acidic residues" evidence="4">
    <location>
        <begin position="1"/>
        <end position="16"/>
    </location>
</feature>